<organism evidence="1 2">
    <name type="scientific">Nelumbo nucifera</name>
    <name type="common">Sacred lotus</name>
    <dbReference type="NCBI Taxonomy" id="4432"/>
    <lineage>
        <taxon>Eukaryota</taxon>
        <taxon>Viridiplantae</taxon>
        <taxon>Streptophyta</taxon>
        <taxon>Embryophyta</taxon>
        <taxon>Tracheophyta</taxon>
        <taxon>Spermatophyta</taxon>
        <taxon>Magnoliopsida</taxon>
        <taxon>Proteales</taxon>
        <taxon>Nelumbonaceae</taxon>
        <taxon>Nelumbo</taxon>
    </lineage>
</organism>
<dbReference type="EMBL" id="DUZY01000005">
    <property type="protein sequence ID" value="DAD40273.1"/>
    <property type="molecule type" value="Genomic_DNA"/>
</dbReference>
<keyword evidence="2" id="KW-1185">Reference proteome</keyword>
<evidence type="ECO:0000313" key="1">
    <source>
        <dbReference type="EMBL" id="DAD40273.1"/>
    </source>
</evidence>
<comment type="caution">
    <text evidence="1">The sequence shown here is derived from an EMBL/GenBank/DDBJ whole genome shotgun (WGS) entry which is preliminary data.</text>
</comment>
<evidence type="ECO:0000313" key="2">
    <source>
        <dbReference type="Proteomes" id="UP000607653"/>
    </source>
</evidence>
<proteinExistence type="predicted"/>
<protein>
    <submittedName>
        <fullName evidence="1">Uncharacterized protein</fullName>
    </submittedName>
</protein>
<reference evidence="1 2" key="1">
    <citation type="journal article" date="2020" name="Mol. Biol. Evol.">
        <title>Distinct Expression and Methylation Patterns for Genes with Different Fates following a Single Whole-Genome Duplication in Flowering Plants.</title>
        <authorList>
            <person name="Shi T."/>
            <person name="Rahmani R.S."/>
            <person name="Gugger P.F."/>
            <person name="Wang M."/>
            <person name="Li H."/>
            <person name="Zhang Y."/>
            <person name="Li Z."/>
            <person name="Wang Q."/>
            <person name="Van de Peer Y."/>
            <person name="Marchal K."/>
            <person name="Chen J."/>
        </authorList>
    </citation>
    <scope>NUCLEOTIDE SEQUENCE [LARGE SCALE GENOMIC DNA]</scope>
    <source>
        <tissue evidence="1">Leaf</tissue>
    </source>
</reference>
<gene>
    <name evidence="1" type="ORF">HUJ06_014596</name>
</gene>
<accession>A0A822Z6R4</accession>
<dbReference type="AlphaFoldDB" id="A0A822Z6R4"/>
<dbReference type="Proteomes" id="UP000607653">
    <property type="component" value="Unassembled WGS sequence"/>
</dbReference>
<sequence length="142" mass="15959">MGFPMKYGSLIDHGPWDLIYLFVVRIEISGRKRGREKGGSFVLELGRLGGGGERERERESEVVGNYYKNTGRQVTRAALIKAVNTPFPLLCISKDEAFSNTNTTQTLWACSVIACFLTHNASYDPKQQKKFYLTFCASLVIL</sequence>
<name>A0A822Z6R4_NELNU</name>